<sequence>MPASAQTTATPNVSKRQALQQKRIAEGVRSGELTAKETANLEAREAKIQADKHAAKADGVVTNAERAKLQAEENRASRKIYQKKHNDRTTK</sequence>
<feature type="region of interest" description="Disordered" evidence="1">
    <location>
        <begin position="1"/>
        <end position="25"/>
    </location>
</feature>
<comment type="caution">
    <text evidence="2">The sequence shown here is derived from an EMBL/GenBank/DDBJ whole genome shotgun (WGS) entry which is preliminary data.</text>
</comment>
<evidence type="ECO:0000313" key="2">
    <source>
        <dbReference type="EMBL" id="MBC3872798.1"/>
    </source>
</evidence>
<feature type="region of interest" description="Disordered" evidence="1">
    <location>
        <begin position="67"/>
        <end position="91"/>
    </location>
</feature>
<keyword evidence="3" id="KW-1185">Reference proteome</keyword>
<feature type="compositionally biased region" description="Polar residues" evidence="1">
    <location>
        <begin position="1"/>
        <end position="20"/>
    </location>
</feature>
<evidence type="ECO:0000256" key="1">
    <source>
        <dbReference type="SAM" id="MobiDB-lite"/>
    </source>
</evidence>
<evidence type="ECO:0000313" key="3">
    <source>
        <dbReference type="Proteomes" id="UP000624279"/>
    </source>
</evidence>
<feature type="compositionally biased region" description="Basic residues" evidence="1">
    <location>
        <begin position="77"/>
        <end position="91"/>
    </location>
</feature>
<dbReference type="Proteomes" id="UP000624279">
    <property type="component" value="Unassembled WGS sequence"/>
</dbReference>
<accession>A0ABR6Y891</accession>
<protein>
    <recommendedName>
        <fullName evidence="4">DUF4148 domain-containing protein</fullName>
    </recommendedName>
</protein>
<evidence type="ECO:0008006" key="4">
    <source>
        <dbReference type="Google" id="ProtNLM"/>
    </source>
</evidence>
<feature type="compositionally biased region" description="Basic and acidic residues" evidence="1">
    <location>
        <begin position="67"/>
        <end position="76"/>
    </location>
</feature>
<dbReference type="EMBL" id="JACOGA010000003">
    <property type="protein sequence ID" value="MBC3872798.1"/>
    <property type="molecule type" value="Genomic_DNA"/>
</dbReference>
<proteinExistence type="predicted"/>
<gene>
    <name evidence="2" type="ORF">H8K55_04295</name>
</gene>
<reference evidence="2 3" key="1">
    <citation type="submission" date="2020-08" db="EMBL/GenBank/DDBJ databases">
        <title>Novel species isolated from subtropical streams in China.</title>
        <authorList>
            <person name="Lu H."/>
        </authorList>
    </citation>
    <scope>NUCLEOTIDE SEQUENCE [LARGE SCALE GENOMIC DNA]</scope>
    <source>
        <strain evidence="2 3">LX15W</strain>
    </source>
</reference>
<organism evidence="2 3">
    <name type="scientific">Undibacterium flavidum</name>
    <dbReference type="NCBI Taxonomy" id="2762297"/>
    <lineage>
        <taxon>Bacteria</taxon>
        <taxon>Pseudomonadati</taxon>
        <taxon>Pseudomonadota</taxon>
        <taxon>Betaproteobacteria</taxon>
        <taxon>Burkholderiales</taxon>
        <taxon>Oxalobacteraceae</taxon>
        <taxon>Undibacterium</taxon>
    </lineage>
</organism>
<name>A0ABR6Y891_9BURK</name>